<reference evidence="2 3" key="1">
    <citation type="submission" date="2016-06" db="EMBL/GenBank/DDBJ databases">
        <authorList>
            <person name="Kjaerup R.B."/>
            <person name="Dalgaard T.S."/>
            <person name="Juul-Madsen H.R."/>
        </authorList>
    </citation>
    <scope>NUCLEOTIDE SEQUENCE [LARGE SCALE GENOMIC DNA]</scope>
    <source>
        <strain evidence="2 3">Pb300</strain>
    </source>
</reference>
<dbReference type="OrthoDB" id="10468529at2759"/>
<organism evidence="2 3">
    <name type="scientific">Paracoccidioides brasiliensis</name>
    <dbReference type="NCBI Taxonomy" id="121759"/>
    <lineage>
        <taxon>Eukaryota</taxon>
        <taxon>Fungi</taxon>
        <taxon>Dikarya</taxon>
        <taxon>Ascomycota</taxon>
        <taxon>Pezizomycotina</taxon>
        <taxon>Eurotiomycetes</taxon>
        <taxon>Eurotiomycetidae</taxon>
        <taxon>Onygenales</taxon>
        <taxon>Ajellomycetaceae</taxon>
        <taxon>Paracoccidioides</taxon>
    </lineage>
</organism>
<comment type="caution">
    <text evidence="2">The sequence shown here is derived from an EMBL/GenBank/DDBJ whole genome shotgun (WGS) entry which is preliminary data.</text>
</comment>
<proteinExistence type="predicted"/>
<evidence type="ECO:0000256" key="1">
    <source>
        <dbReference type="SAM" id="MobiDB-lite"/>
    </source>
</evidence>
<dbReference type="VEuPathDB" id="FungiDB:PADG_06990"/>
<feature type="compositionally biased region" description="Polar residues" evidence="1">
    <location>
        <begin position="52"/>
        <end position="61"/>
    </location>
</feature>
<evidence type="ECO:0000313" key="3">
    <source>
        <dbReference type="Proteomes" id="UP000242814"/>
    </source>
</evidence>
<dbReference type="Proteomes" id="UP000242814">
    <property type="component" value="Unassembled WGS sequence"/>
</dbReference>
<protein>
    <submittedName>
        <fullName evidence="2">Uncharacterized protein</fullName>
    </submittedName>
</protein>
<accession>A0A1D2JIP9</accession>
<dbReference type="AlphaFoldDB" id="A0A1D2JIP9"/>
<gene>
    <name evidence="2" type="ORF">ACO22_02448</name>
</gene>
<evidence type="ECO:0000313" key="2">
    <source>
        <dbReference type="EMBL" id="ODH38265.1"/>
    </source>
</evidence>
<dbReference type="EMBL" id="LZYO01000076">
    <property type="protein sequence ID" value="ODH38265.1"/>
    <property type="molecule type" value="Genomic_DNA"/>
</dbReference>
<sequence>MSQLSTDIHKFLRNLAVGQSSYLFANRNVGPSPSADYMVISMLINRSQADWNKPQKYQQSDNCDELAAPNERSSSSSPSHQVAGLKEKVAKQGGKAA</sequence>
<dbReference type="VEuPathDB" id="FungiDB:PABG_05272"/>
<name>A0A1D2JIP9_PARBR</name>
<feature type="region of interest" description="Disordered" evidence="1">
    <location>
        <begin position="52"/>
        <end position="97"/>
    </location>
</feature>